<dbReference type="Gene3D" id="3.90.470.20">
    <property type="entry name" value="4'-phosphopantetheinyl transferase domain"/>
    <property type="match status" value="1"/>
</dbReference>
<comment type="function">
    <text evidence="8">Transfers the 4'-phosphopantetheine moiety from coenzyme A to a Ser of acyl-carrier-protein.</text>
</comment>
<dbReference type="EC" id="2.7.8.7" evidence="8"/>
<dbReference type="EMBL" id="JAUSUQ010000014">
    <property type="protein sequence ID" value="MDQ0340462.1"/>
    <property type="molecule type" value="Genomic_DNA"/>
</dbReference>
<proteinExistence type="inferred from homology"/>
<evidence type="ECO:0000256" key="7">
    <source>
        <dbReference type="ARBA" id="ARBA00023160"/>
    </source>
</evidence>
<dbReference type="SUPFAM" id="SSF56214">
    <property type="entry name" value="4'-phosphopantetheinyl transferase"/>
    <property type="match status" value="1"/>
</dbReference>
<keyword evidence="1 8" id="KW-0444">Lipid biosynthesis</keyword>
<keyword evidence="6 8" id="KW-0443">Lipid metabolism</keyword>
<dbReference type="GO" id="GO:0008897">
    <property type="term" value="F:holo-[acyl-carrier-protein] synthase activity"/>
    <property type="evidence" value="ECO:0007669"/>
    <property type="project" value="UniProtKB-EC"/>
</dbReference>
<comment type="caution">
    <text evidence="10">The sequence shown here is derived from an EMBL/GenBank/DDBJ whole genome shotgun (WGS) entry which is preliminary data.</text>
</comment>
<keyword evidence="4 8" id="KW-0276">Fatty acid metabolism</keyword>
<accession>A0ABU0CVM2</accession>
<comment type="similarity">
    <text evidence="8">Belongs to the P-Pant transferase superfamily. AcpS family.</text>
</comment>
<comment type="cofactor">
    <cofactor evidence="8">
        <name>Mg(2+)</name>
        <dbReference type="ChEBI" id="CHEBI:18420"/>
    </cofactor>
</comment>
<dbReference type="HAMAP" id="MF_00101">
    <property type="entry name" value="AcpS"/>
    <property type="match status" value="1"/>
</dbReference>
<evidence type="ECO:0000256" key="3">
    <source>
        <dbReference type="ARBA" id="ARBA00022723"/>
    </source>
</evidence>
<feature type="binding site" evidence="8">
    <location>
        <position position="58"/>
    </location>
    <ligand>
        <name>Mg(2+)</name>
        <dbReference type="ChEBI" id="CHEBI:18420"/>
    </ligand>
</feature>
<dbReference type="Proteomes" id="UP001232445">
    <property type="component" value="Unassembled WGS sequence"/>
</dbReference>
<dbReference type="NCBIfam" id="TIGR00556">
    <property type="entry name" value="pantethn_trn"/>
    <property type="match status" value="1"/>
</dbReference>
<sequence>MIIGTGIDMVELERIKRLREERPRLIRRILTDDEWEQYAGLSAFRQVEYLAGRFAAKEALAKALGCGVGRRFTWHHVSILNQPGGAPSVHWHRSLTDGAAGQLNIHLSISHTRQYAIAQVILEH</sequence>
<feature type="binding site" evidence="8">
    <location>
        <position position="8"/>
    </location>
    <ligand>
        <name>Mg(2+)</name>
        <dbReference type="ChEBI" id="CHEBI:18420"/>
    </ligand>
</feature>
<organism evidence="10 11">
    <name type="scientific">Caldalkalibacillus uzonensis</name>
    <dbReference type="NCBI Taxonomy" id="353224"/>
    <lineage>
        <taxon>Bacteria</taxon>
        <taxon>Bacillati</taxon>
        <taxon>Bacillota</taxon>
        <taxon>Bacilli</taxon>
        <taxon>Bacillales</taxon>
        <taxon>Bacillaceae</taxon>
        <taxon>Caldalkalibacillus</taxon>
    </lineage>
</organism>
<keyword evidence="5 8" id="KW-0460">Magnesium</keyword>
<evidence type="ECO:0000256" key="2">
    <source>
        <dbReference type="ARBA" id="ARBA00022679"/>
    </source>
</evidence>
<dbReference type="InterPro" id="IPR004568">
    <property type="entry name" value="Ppantetheine-prot_Trfase_dom"/>
</dbReference>
<comment type="catalytic activity">
    <reaction evidence="8">
        <text>apo-[ACP] + CoA = holo-[ACP] + adenosine 3',5'-bisphosphate + H(+)</text>
        <dbReference type="Rhea" id="RHEA:12068"/>
        <dbReference type="Rhea" id="RHEA-COMP:9685"/>
        <dbReference type="Rhea" id="RHEA-COMP:9690"/>
        <dbReference type="ChEBI" id="CHEBI:15378"/>
        <dbReference type="ChEBI" id="CHEBI:29999"/>
        <dbReference type="ChEBI" id="CHEBI:57287"/>
        <dbReference type="ChEBI" id="CHEBI:58343"/>
        <dbReference type="ChEBI" id="CHEBI:64479"/>
        <dbReference type="EC" id="2.7.8.7"/>
    </reaction>
</comment>
<keyword evidence="3 8" id="KW-0479">Metal-binding</keyword>
<protein>
    <recommendedName>
        <fullName evidence="8">Holo-[acyl-carrier-protein] synthase</fullName>
        <shortName evidence="8">Holo-ACP synthase</shortName>
        <ecNumber evidence="8">2.7.8.7</ecNumber>
    </recommendedName>
    <alternativeName>
        <fullName evidence="8">4'-phosphopantetheinyl transferase AcpS</fullName>
    </alternativeName>
</protein>
<evidence type="ECO:0000256" key="8">
    <source>
        <dbReference type="HAMAP-Rule" id="MF_00101"/>
    </source>
</evidence>
<dbReference type="Pfam" id="PF01648">
    <property type="entry name" value="ACPS"/>
    <property type="match status" value="1"/>
</dbReference>
<keyword evidence="2 8" id="KW-0808">Transferase</keyword>
<name>A0ABU0CVM2_9BACI</name>
<gene>
    <name evidence="8" type="primary">acpS</name>
    <name evidence="10" type="ORF">J2S00_003277</name>
</gene>
<keyword evidence="11" id="KW-1185">Reference proteome</keyword>
<evidence type="ECO:0000256" key="6">
    <source>
        <dbReference type="ARBA" id="ARBA00023098"/>
    </source>
</evidence>
<feature type="domain" description="4'-phosphopantetheinyl transferase" evidence="9">
    <location>
        <begin position="5"/>
        <end position="118"/>
    </location>
</feature>
<evidence type="ECO:0000313" key="11">
    <source>
        <dbReference type="Proteomes" id="UP001232445"/>
    </source>
</evidence>
<dbReference type="InterPro" id="IPR002582">
    <property type="entry name" value="ACPS"/>
</dbReference>
<dbReference type="InterPro" id="IPR008278">
    <property type="entry name" value="4-PPantetheinyl_Trfase_dom"/>
</dbReference>
<evidence type="ECO:0000259" key="9">
    <source>
        <dbReference type="Pfam" id="PF01648"/>
    </source>
</evidence>
<keyword evidence="7 8" id="KW-0275">Fatty acid biosynthesis</keyword>
<reference evidence="10 11" key="1">
    <citation type="submission" date="2023-07" db="EMBL/GenBank/DDBJ databases">
        <title>Genomic Encyclopedia of Type Strains, Phase IV (KMG-IV): sequencing the most valuable type-strain genomes for metagenomic binning, comparative biology and taxonomic classification.</title>
        <authorList>
            <person name="Goeker M."/>
        </authorList>
    </citation>
    <scope>NUCLEOTIDE SEQUENCE [LARGE SCALE GENOMIC DNA]</scope>
    <source>
        <strain evidence="10 11">DSM 17740</strain>
    </source>
</reference>
<keyword evidence="8" id="KW-0963">Cytoplasm</keyword>
<evidence type="ECO:0000256" key="4">
    <source>
        <dbReference type="ARBA" id="ARBA00022832"/>
    </source>
</evidence>
<evidence type="ECO:0000313" key="10">
    <source>
        <dbReference type="EMBL" id="MDQ0340462.1"/>
    </source>
</evidence>
<dbReference type="RefSeq" id="WP_307342131.1">
    <property type="nucleotide sequence ID" value="NZ_JAUSUQ010000014.1"/>
</dbReference>
<dbReference type="InterPro" id="IPR037143">
    <property type="entry name" value="4-PPantetheinyl_Trfase_dom_sf"/>
</dbReference>
<evidence type="ECO:0000256" key="1">
    <source>
        <dbReference type="ARBA" id="ARBA00022516"/>
    </source>
</evidence>
<dbReference type="NCBIfam" id="TIGR00516">
    <property type="entry name" value="acpS"/>
    <property type="match status" value="1"/>
</dbReference>
<comment type="subcellular location">
    <subcellularLocation>
        <location evidence="8">Cytoplasm</location>
    </subcellularLocation>
</comment>
<evidence type="ECO:0000256" key="5">
    <source>
        <dbReference type="ARBA" id="ARBA00022842"/>
    </source>
</evidence>